<gene>
    <name evidence="3" type="ORF">DP923_12770</name>
</gene>
<reference evidence="3 4" key="2">
    <citation type="submission" date="2018-07" db="EMBL/GenBank/DDBJ databases">
        <title>Pontibacter sp. 2b14 genomic sequence and assembly.</title>
        <authorList>
            <person name="Du Z.-J."/>
        </authorList>
    </citation>
    <scope>NUCLEOTIDE SEQUENCE [LARGE SCALE GENOMIC DNA]</scope>
    <source>
        <strain evidence="3 4">2b14</strain>
    </source>
</reference>
<organism evidence="3 4">
    <name type="scientific">Pontibacter arcticus</name>
    <dbReference type="NCBI Taxonomy" id="2080288"/>
    <lineage>
        <taxon>Bacteria</taxon>
        <taxon>Pseudomonadati</taxon>
        <taxon>Bacteroidota</taxon>
        <taxon>Cytophagia</taxon>
        <taxon>Cytophagales</taxon>
        <taxon>Hymenobacteraceae</taxon>
        <taxon>Pontibacter</taxon>
    </lineage>
</organism>
<dbReference type="NCBIfam" id="TIGR00857">
    <property type="entry name" value="pyrC_multi"/>
    <property type="match status" value="1"/>
</dbReference>
<dbReference type="GO" id="GO:0006145">
    <property type="term" value="P:purine nucleobase catabolic process"/>
    <property type="evidence" value="ECO:0007669"/>
    <property type="project" value="TreeGrafter"/>
</dbReference>
<dbReference type="InterPro" id="IPR024403">
    <property type="entry name" value="DHOase_cat"/>
</dbReference>
<dbReference type="GO" id="GO:0005737">
    <property type="term" value="C:cytoplasm"/>
    <property type="evidence" value="ECO:0007669"/>
    <property type="project" value="TreeGrafter"/>
</dbReference>
<keyword evidence="4" id="KW-1185">Reference proteome</keyword>
<evidence type="ECO:0000313" key="3">
    <source>
        <dbReference type="EMBL" id="RAU81594.1"/>
    </source>
</evidence>
<dbReference type="Gene3D" id="2.30.40.10">
    <property type="entry name" value="Urease, subunit C, domain 1"/>
    <property type="match status" value="1"/>
</dbReference>
<evidence type="ECO:0000313" key="4">
    <source>
        <dbReference type="Proteomes" id="UP000251692"/>
    </source>
</evidence>
<dbReference type="SUPFAM" id="SSF51556">
    <property type="entry name" value="Metallo-dependent hydrolases"/>
    <property type="match status" value="1"/>
</dbReference>
<dbReference type="Pfam" id="PF12890">
    <property type="entry name" value="DHOase"/>
    <property type="match status" value="1"/>
</dbReference>
<dbReference type="InterPro" id="IPR032466">
    <property type="entry name" value="Metal_Hydrolase"/>
</dbReference>
<evidence type="ECO:0000259" key="2">
    <source>
        <dbReference type="Pfam" id="PF12890"/>
    </source>
</evidence>
<dbReference type="Proteomes" id="UP000251692">
    <property type="component" value="Unassembled WGS sequence"/>
</dbReference>
<reference evidence="3 4" key="1">
    <citation type="submission" date="2018-06" db="EMBL/GenBank/DDBJ databases">
        <authorList>
            <person name="Liu Z.-W."/>
        </authorList>
    </citation>
    <scope>NUCLEOTIDE SEQUENCE [LARGE SCALE GENOMIC DNA]</scope>
    <source>
        <strain evidence="3 4">2b14</strain>
    </source>
</reference>
<dbReference type="AlphaFoldDB" id="A0A364RBD3"/>
<feature type="domain" description="Dihydroorotase catalytic" evidence="2">
    <location>
        <begin position="54"/>
        <end position="235"/>
    </location>
</feature>
<protein>
    <submittedName>
        <fullName evidence="3">Dihydroorotase</fullName>
    </submittedName>
</protein>
<name>A0A364RBD3_9BACT</name>
<dbReference type="GO" id="GO:0004151">
    <property type="term" value="F:dihydroorotase activity"/>
    <property type="evidence" value="ECO:0007669"/>
    <property type="project" value="InterPro"/>
</dbReference>
<keyword evidence="1" id="KW-0665">Pyrimidine biosynthesis</keyword>
<comment type="caution">
    <text evidence="3">The sequence shown here is derived from an EMBL/GenBank/DDBJ whole genome shotgun (WGS) entry which is preliminary data.</text>
</comment>
<dbReference type="OrthoDB" id="9765462at2"/>
<dbReference type="PANTHER" id="PTHR43668">
    <property type="entry name" value="ALLANTOINASE"/>
    <property type="match status" value="1"/>
</dbReference>
<dbReference type="PANTHER" id="PTHR43668:SF2">
    <property type="entry name" value="ALLANTOINASE"/>
    <property type="match status" value="1"/>
</dbReference>
<dbReference type="Gene3D" id="3.20.20.140">
    <property type="entry name" value="Metal-dependent hydrolases"/>
    <property type="match status" value="1"/>
</dbReference>
<dbReference type="GO" id="GO:0004038">
    <property type="term" value="F:allantoinase activity"/>
    <property type="evidence" value="ECO:0007669"/>
    <property type="project" value="TreeGrafter"/>
</dbReference>
<dbReference type="SUPFAM" id="SSF51338">
    <property type="entry name" value="Composite domain of metallo-dependent hydrolases"/>
    <property type="match status" value="1"/>
</dbReference>
<accession>A0A364RBD3</accession>
<dbReference type="EMBL" id="QMDV01000004">
    <property type="protein sequence ID" value="RAU81594.1"/>
    <property type="molecule type" value="Genomic_DNA"/>
</dbReference>
<proteinExistence type="predicted"/>
<dbReference type="CDD" id="cd01317">
    <property type="entry name" value="DHOase_IIa"/>
    <property type="match status" value="1"/>
</dbReference>
<dbReference type="InterPro" id="IPR011059">
    <property type="entry name" value="Metal-dep_hydrolase_composite"/>
</dbReference>
<dbReference type="InterPro" id="IPR004722">
    <property type="entry name" value="DHOase"/>
</dbReference>
<dbReference type="GO" id="GO:0006221">
    <property type="term" value="P:pyrimidine nucleotide biosynthetic process"/>
    <property type="evidence" value="ECO:0007669"/>
    <property type="project" value="UniProtKB-KW"/>
</dbReference>
<sequence length="423" mass="45995">MNLLLRAATIYDPQSAYHLQKQNILIEKGIITYIGPDDKEADKVVELEGLCVSTGWVDMNAFTGEPGLEHREDLQSLAAAAARGGFTEVVCFPNTAPVVQSKGSIHFIKHGALGLPVTLHPTATVTTDAQGKDLTEMIDLHHAGAVAFTDGTNPLQGADVLIKALQYLQLFNGLLLNRPDHSRLSEHGQMHEGQASTRLGMKGIPAIAEEVMVTRDLQILSYTGGKLHFSLVSTAASIEAIRKAKQAGLQVTCDVASYQAAFTDETILPFDTNYKVLPPFRSEIDVEAIKQGLLDNTIDALVSAHQPHDTEAKKLEFDLADFGIINLETAFAVAITNLTDALSLEQIIEKFTSGPRRILGLAQPKIETGQVANLTLFHPNLTWTPTEEETASKSRNSPFYGKPLTGKVIGTFHKQQLVLSHTF</sequence>
<dbReference type="RefSeq" id="WP_112306274.1">
    <property type="nucleotide sequence ID" value="NZ_QMDV01000004.1"/>
</dbReference>
<dbReference type="InterPro" id="IPR050138">
    <property type="entry name" value="DHOase/Allantoinase_Hydrolase"/>
</dbReference>
<evidence type="ECO:0000256" key="1">
    <source>
        <dbReference type="ARBA" id="ARBA00022975"/>
    </source>
</evidence>
<dbReference type="GO" id="GO:0046872">
    <property type="term" value="F:metal ion binding"/>
    <property type="evidence" value="ECO:0007669"/>
    <property type="project" value="InterPro"/>
</dbReference>